<comment type="similarity">
    <text evidence="1">Belongs to the MISS family.</text>
</comment>
<keyword evidence="7" id="KW-1185">Reference proteome</keyword>
<evidence type="ECO:0008006" key="8">
    <source>
        <dbReference type="Google" id="ProtNLM"/>
    </source>
</evidence>
<dbReference type="Proteomes" id="UP000551758">
    <property type="component" value="Unassembled WGS sequence"/>
</dbReference>
<feature type="non-terminal residue" evidence="6">
    <location>
        <position position="243"/>
    </location>
</feature>
<dbReference type="Pfam" id="PF15822">
    <property type="entry name" value="MISS"/>
    <property type="match status" value="1"/>
</dbReference>
<gene>
    <name evidence="6" type="ORF">HPG69_009657</name>
</gene>
<dbReference type="GO" id="GO:0003735">
    <property type="term" value="F:structural constituent of ribosome"/>
    <property type="evidence" value="ECO:0007669"/>
    <property type="project" value="InterPro"/>
</dbReference>
<feature type="region of interest" description="Disordered" evidence="5">
    <location>
        <begin position="197"/>
        <end position="243"/>
    </location>
</feature>
<dbReference type="EMBL" id="JACDTQ010002022">
    <property type="protein sequence ID" value="KAF5920407.1"/>
    <property type="molecule type" value="Genomic_DNA"/>
</dbReference>
<dbReference type="InterPro" id="IPR005707">
    <property type="entry name" value="Ribosomal_uS2_euk/arc"/>
</dbReference>
<reference evidence="6 7" key="1">
    <citation type="journal article" date="2020" name="Mol. Biol. Evol.">
        <title>Interspecific Gene Flow and the Evolution of Specialization in Black and White Rhinoceros.</title>
        <authorList>
            <person name="Moodley Y."/>
            <person name="Westbury M.V."/>
            <person name="Russo I.M."/>
            <person name="Gopalakrishnan S."/>
            <person name="Rakotoarivelo A."/>
            <person name="Olsen R.A."/>
            <person name="Prost S."/>
            <person name="Tunstall T."/>
            <person name="Ryder O.A."/>
            <person name="Dalen L."/>
            <person name="Bruford M.W."/>
        </authorList>
    </citation>
    <scope>NUCLEOTIDE SEQUENCE [LARGE SCALE GENOMIC DNA]</scope>
    <source>
        <strain evidence="6">SBR-YM</strain>
        <tissue evidence="6">Skin</tissue>
    </source>
</reference>
<proteinExistence type="inferred from homology"/>
<keyword evidence="4" id="KW-0687">Ribonucleoprotein</keyword>
<dbReference type="SUPFAM" id="SSF52313">
    <property type="entry name" value="Ribosomal protein S2"/>
    <property type="match status" value="1"/>
</dbReference>
<keyword evidence="2" id="KW-0597">Phosphoprotein</keyword>
<evidence type="ECO:0000313" key="7">
    <source>
        <dbReference type="Proteomes" id="UP000551758"/>
    </source>
</evidence>
<dbReference type="InterPro" id="IPR031653">
    <property type="entry name" value="MISS"/>
</dbReference>
<evidence type="ECO:0000256" key="5">
    <source>
        <dbReference type="SAM" id="MobiDB-lite"/>
    </source>
</evidence>
<dbReference type="InterPro" id="IPR023591">
    <property type="entry name" value="Ribosomal_uS2_flav_dom_sf"/>
</dbReference>
<evidence type="ECO:0000313" key="6">
    <source>
        <dbReference type="EMBL" id="KAF5920407.1"/>
    </source>
</evidence>
<accession>A0A7J7EXI9</accession>
<sequence>QSPLQYVDIAIPCNNKGAHSAGLLWWVLAREVLRMCGNISLAHPWAVTPDLNFCRDPEETEKGEQVAAVKAVTQEDFQGEWTAPAPQFTRLIQRSQTVPSAPIQQLPTGDCSAQPATEVWAAAPTAQATEWVGTATDPNCARPDLPGPYPTSNIPFLDLLRPYVAPIGPAAAGPLGLRGSKSSGLWAPGMGGHYPSPNMPYPSLGPYPTPPPPQAPGAAPPVPRDTVPPGTWRPPAPHAARAG</sequence>
<name>A0A7J7EXI9_DICBM</name>
<dbReference type="PANTHER" id="PTHR11489">
    <property type="entry name" value="40S RIBOSOMAL PROTEIN SA"/>
    <property type="match status" value="1"/>
</dbReference>
<keyword evidence="3" id="KW-0689">Ribosomal protein</keyword>
<organism evidence="6 7">
    <name type="scientific">Diceros bicornis minor</name>
    <name type="common">South-central black rhinoceros</name>
    <dbReference type="NCBI Taxonomy" id="77932"/>
    <lineage>
        <taxon>Eukaryota</taxon>
        <taxon>Metazoa</taxon>
        <taxon>Chordata</taxon>
        <taxon>Craniata</taxon>
        <taxon>Vertebrata</taxon>
        <taxon>Euteleostomi</taxon>
        <taxon>Mammalia</taxon>
        <taxon>Eutheria</taxon>
        <taxon>Laurasiatheria</taxon>
        <taxon>Perissodactyla</taxon>
        <taxon>Rhinocerotidae</taxon>
        <taxon>Diceros</taxon>
    </lineage>
</organism>
<evidence type="ECO:0000256" key="2">
    <source>
        <dbReference type="ARBA" id="ARBA00022553"/>
    </source>
</evidence>
<feature type="compositionally biased region" description="Pro residues" evidence="5">
    <location>
        <begin position="197"/>
        <end position="223"/>
    </location>
</feature>
<dbReference type="GO" id="GO:0006412">
    <property type="term" value="P:translation"/>
    <property type="evidence" value="ECO:0007669"/>
    <property type="project" value="InterPro"/>
</dbReference>
<comment type="caution">
    <text evidence="6">The sequence shown here is derived from an EMBL/GenBank/DDBJ whole genome shotgun (WGS) entry which is preliminary data.</text>
</comment>
<dbReference type="Gene3D" id="3.40.50.10490">
    <property type="entry name" value="Glucose-6-phosphate isomerase like protein, domain 1"/>
    <property type="match status" value="1"/>
</dbReference>
<dbReference type="GO" id="GO:0015935">
    <property type="term" value="C:small ribosomal subunit"/>
    <property type="evidence" value="ECO:0007669"/>
    <property type="project" value="InterPro"/>
</dbReference>
<protein>
    <recommendedName>
        <fullName evidence="8">40S ribosomal protein SA C-terminal domain-containing protein</fullName>
    </recommendedName>
</protein>
<evidence type="ECO:0000256" key="4">
    <source>
        <dbReference type="ARBA" id="ARBA00023274"/>
    </source>
</evidence>
<dbReference type="AlphaFoldDB" id="A0A7J7EXI9"/>
<evidence type="ECO:0000256" key="1">
    <source>
        <dbReference type="ARBA" id="ARBA00007272"/>
    </source>
</evidence>
<evidence type="ECO:0000256" key="3">
    <source>
        <dbReference type="ARBA" id="ARBA00022980"/>
    </source>
</evidence>